<accession>A0A942YBQ7</accession>
<organism evidence="2">
    <name type="scientific">Neobacillus citreus</name>
    <dbReference type="NCBI Taxonomy" id="2833578"/>
    <lineage>
        <taxon>Bacteria</taxon>
        <taxon>Bacillati</taxon>
        <taxon>Bacillota</taxon>
        <taxon>Bacilli</taxon>
        <taxon>Bacillales</taxon>
        <taxon>Bacillaceae</taxon>
        <taxon>Neobacillus</taxon>
    </lineage>
</organism>
<feature type="domain" description="pPIWI-RE three-gene island" evidence="1">
    <location>
        <begin position="31"/>
        <end position="175"/>
    </location>
</feature>
<reference evidence="2" key="1">
    <citation type="submission" date="2021-05" db="EMBL/GenBank/DDBJ databases">
        <title>Novel Bacillus species.</title>
        <authorList>
            <person name="Liu G."/>
        </authorList>
    </citation>
    <scope>NUCLEOTIDE SEQUENCE</scope>
    <source>
        <strain evidence="2">FJAT-50051</strain>
    </source>
</reference>
<evidence type="ECO:0000313" key="2">
    <source>
        <dbReference type="EMBL" id="MBS4185977.1"/>
    </source>
</evidence>
<evidence type="ECO:0000259" key="1">
    <source>
        <dbReference type="Pfam" id="PF18155"/>
    </source>
</evidence>
<dbReference type="Pfam" id="PF18155">
    <property type="entry name" value="pPIWI_RE_Z"/>
    <property type="match status" value="1"/>
</dbReference>
<protein>
    <recommendedName>
        <fullName evidence="1">pPIWI-RE three-gene island domain-containing protein</fullName>
    </recommendedName>
</protein>
<comment type="caution">
    <text evidence="2">The sequence shown here is derived from an EMBL/GenBank/DDBJ whole genome shotgun (WGS) entry which is preliminary data.</text>
</comment>
<name>A0A942YBQ7_9BACI</name>
<proteinExistence type="predicted"/>
<sequence>MEAKMRKTAHELTAPIKNRLKKIPEIEDWTATIINVELMAVGCNLIDKNLKLGEAWSLLTGYDEPVVPLGADKSILSRLRIIFSQFTGQSLWEREMEDYFELPSIYRLIDRTDEGIISFLTPRYDPNRKEDYENILTQPISRKTTDLEFAKAGKFSYIRRKDNIQQKFQGEIPGQWVFMNSHLPHYREKKSIAFDLSFDWMQIAKEMDTLLGEGKDEWQNKVAPLLLKSRSEQSTFVYEGVQHIGGGLAAGKSTFRTMNTYWLVKTKKAKVGLLEGNVAQVLDRVSELRKLGLKVVSLVGRGNRRLHLENYLLSNPVTSLNEITNYESLSHLSDICTIQALAGDVNDDGSRHYPCKSLKQKDDRSPKKCPLTSHCGIYKEWGQLLDADVWVTTPGAVLHSRLPVTIDPQERLLYEAMYDLLDVIFVDEADQVQKQFDEAFLEEHSAFGNPKHLVEKLYGQLNETLQGNYDLADNDLLTQWGKNLDHLHESVWSLYAEIKKSTTLRESLRNKVIYLNYLIFEISQDLSDDEKLQEKMAEEMREFVRNSTYTSVVNLDDRLHGLINLASQRDKQTLINNWISKLGGSIPEKNKASQLYSKIEFFVYLAHIERAMKWILQFYPVVQHYLNNNVEIPLLTQIKDFRPFMKEAMTGVMLGYRYETKEGIDTGEFKIIQYMAVGRQLLNEWPYLYEAADGKKGPTVILLSGTSYAPKSLHYHIEVEPQWFIQSSRKPSRLTQDFIEIRDPENGEKLIPVSGVQQQGRRHSNLQVIVKEIVSKIRAELHYWKEIEEERKVLLVVNSYDDVEIVGVALEQFPEWKGRYRLLSQKDKKNEIWFPRSRVEQFSLENADILVAPMLAISRGYNIMDKYGNGALFGSAFFLIRPYPVPNDLSYFVQILHGNLPLYFEEIANNNLTYAEAMRKIRKKSRGKFEDMYRKPDYWSILTDQERTVLAWFTFIPTWQLIGRLLRGGKDARVFYCDAKYMEKPNGKPSLLEYWEKIMSESENDSLFVSLYGPFSRSIGTINKVGVF</sequence>
<gene>
    <name evidence="2" type="ORF">KHB02_31790</name>
</gene>
<dbReference type="AlphaFoldDB" id="A0A942YBQ7"/>
<dbReference type="EMBL" id="JAGYPE010000006">
    <property type="protein sequence ID" value="MBS4185977.1"/>
    <property type="molecule type" value="Genomic_DNA"/>
</dbReference>
<dbReference type="InterPro" id="IPR055254">
    <property type="entry name" value="pPIWI_RE_Z"/>
</dbReference>